<dbReference type="GO" id="GO:0016757">
    <property type="term" value="F:glycosyltransferase activity"/>
    <property type="evidence" value="ECO:0007669"/>
    <property type="project" value="TreeGrafter"/>
</dbReference>
<sequence>MTVRVAHITTIDQSLRYLLLNQLRSIADAGYQVTGISAPGPDVPAIEVRGIRHIAAPLTRRLTPFADLRALMRLYRIFRQEHFTIVHTHTPKPGLLGQLAARMAGVPVVVNTIHGFYFHEHMPPAQRRFYITMERIAARCSDLILSQSSEDLATALRLGICPPERIQLLGNGIDIRRFDRSRVDPAHLAHIRQSLRLPPDVSVIGFVGRLVAEKGVIELARAVQQVQSHFGPVTLLIVGGVDRDKADALTPETIQAAAGTATCVFAGIRQDMPEMYALMDIFALPSYREGFPRAPMEASAMGIPCVVTDVRGCREAVEHGWNGFLTPLRDVDALAHALVQLLQDESLRATMGDAGRRMALERFDEQQIFQRVIGAYRHLLHKKGLPTPESTIMPATSRA</sequence>
<dbReference type="PANTHER" id="PTHR45947:SF3">
    <property type="entry name" value="SULFOQUINOVOSYL TRANSFERASE SQD2"/>
    <property type="match status" value="1"/>
</dbReference>
<evidence type="ECO:0000313" key="2">
    <source>
        <dbReference type="EMBL" id="ABU57442.1"/>
    </source>
</evidence>
<dbReference type="Gene3D" id="3.40.50.2000">
    <property type="entry name" value="Glycogen Phosphorylase B"/>
    <property type="match status" value="2"/>
</dbReference>
<dbReference type="eggNOG" id="COG0438">
    <property type="taxonomic scope" value="Bacteria"/>
</dbReference>
<reference evidence="2 3" key="1">
    <citation type="submission" date="2007-08" db="EMBL/GenBank/DDBJ databases">
        <title>Complete sequence of Roseiflexus castenholzii DSM 13941.</title>
        <authorList>
            <consortium name="US DOE Joint Genome Institute"/>
            <person name="Copeland A."/>
            <person name="Lucas S."/>
            <person name="Lapidus A."/>
            <person name="Barry K."/>
            <person name="Glavina del Rio T."/>
            <person name="Dalin E."/>
            <person name="Tice H."/>
            <person name="Pitluck S."/>
            <person name="Thompson L.S."/>
            <person name="Brettin T."/>
            <person name="Bruce D."/>
            <person name="Detter J.C."/>
            <person name="Han C."/>
            <person name="Tapia R."/>
            <person name="Schmutz J."/>
            <person name="Larimer F."/>
            <person name="Land M."/>
            <person name="Hauser L."/>
            <person name="Kyrpides N."/>
            <person name="Mikhailova N."/>
            <person name="Bryant D.A."/>
            <person name="Hanada S."/>
            <person name="Tsukatani Y."/>
            <person name="Richardson P."/>
        </authorList>
    </citation>
    <scope>NUCLEOTIDE SEQUENCE [LARGE SCALE GENOMIC DNA]</scope>
    <source>
        <strain evidence="3">DSM 13941 / HLO8</strain>
    </source>
</reference>
<dbReference type="EMBL" id="CP000804">
    <property type="protein sequence ID" value="ABU57442.1"/>
    <property type="molecule type" value="Genomic_DNA"/>
</dbReference>
<dbReference type="CDD" id="cd03808">
    <property type="entry name" value="GT4_CapM-like"/>
    <property type="match status" value="1"/>
</dbReference>
<dbReference type="HOGENOM" id="CLU_009583_0_3_0"/>
<dbReference type="SUPFAM" id="SSF53756">
    <property type="entry name" value="UDP-Glycosyltransferase/glycogen phosphorylase"/>
    <property type="match status" value="1"/>
</dbReference>
<protein>
    <submittedName>
        <fullName evidence="2">Glycosyl transferase group 1</fullName>
    </submittedName>
</protein>
<feature type="domain" description="Glycosyltransferase subfamily 4-like N-terminal" evidence="1">
    <location>
        <begin position="20"/>
        <end position="172"/>
    </location>
</feature>
<dbReference type="CAZy" id="GT4">
    <property type="family name" value="Glycosyltransferase Family 4"/>
</dbReference>
<proteinExistence type="predicted"/>
<keyword evidence="2" id="KW-0808">Transferase</keyword>
<dbReference type="InterPro" id="IPR028098">
    <property type="entry name" value="Glyco_trans_4-like_N"/>
</dbReference>
<dbReference type="InterPro" id="IPR050194">
    <property type="entry name" value="Glycosyltransferase_grp1"/>
</dbReference>
<dbReference type="OrthoDB" id="9806653at2"/>
<accession>A7NIY4</accession>
<dbReference type="STRING" id="383372.Rcas_1346"/>
<name>A7NIY4_ROSCS</name>
<evidence type="ECO:0000259" key="1">
    <source>
        <dbReference type="Pfam" id="PF13579"/>
    </source>
</evidence>
<dbReference type="PANTHER" id="PTHR45947">
    <property type="entry name" value="SULFOQUINOVOSYL TRANSFERASE SQD2"/>
    <property type="match status" value="1"/>
</dbReference>
<keyword evidence="3" id="KW-1185">Reference proteome</keyword>
<dbReference type="Proteomes" id="UP000000263">
    <property type="component" value="Chromosome"/>
</dbReference>
<dbReference type="AlphaFoldDB" id="A7NIY4"/>
<organism evidence="2 3">
    <name type="scientific">Roseiflexus castenholzii (strain DSM 13941 / HLO8)</name>
    <dbReference type="NCBI Taxonomy" id="383372"/>
    <lineage>
        <taxon>Bacteria</taxon>
        <taxon>Bacillati</taxon>
        <taxon>Chloroflexota</taxon>
        <taxon>Chloroflexia</taxon>
        <taxon>Chloroflexales</taxon>
        <taxon>Roseiflexineae</taxon>
        <taxon>Roseiflexaceae</taxon>
        <taxon>Roseiflexus</taxon>
    </lineage>
</organism>
<gene>
    <name evidence="2" type="ordered locus">Rcas_1346</name>
</gene>
<dbReference type="KEGG" id="rca:Rcas_1346"/>
<dbReference type="RefSeq" id="WP_012119871.1">
    <property type="nucleotide sequence ID" value="NC_009767.1"/>
</dbReference>
<dbReference type="Pfam" id="PF13579">
    <property type="entry name" value="Glyco_trans_4_4"/>
    <property type="match status" value="1"/>
</dbReference>
<evidence type="ECO:0000313" key="3">
    <source>
        <dbReference type="Proteomes" id="UP000000263"/>
    </source>
</evidence>
<dbReference type="Pfam" id="PF13692">
    <property type="entry name" value="Glyco_trans_1_4"/>
    <property type="match status" value="1"/>
</dbReference>